<name>A0ABT5KGC4_9BURK</name>
<dbReference type="RefSeq" id="WP_273601148.1">
    <property type="nucleotide sequence ID" value="NZ_JAQQXT010000009.1"/>
</dbReference>
<organism evidence="2 3">
    <name type="scientific">Roseateles albus</name>
    <dbReference type="NCBI Taxonomy" id="2987525"/>
    <lineage>
        <taxon>Bacteria</taxon>
        <taxon>Pseudomonadati</taxon>
        <taxon>Pseudomonadota</taxon>
        <taxon>Betaproteobacteria</taxon>
        <taxon>Burkholderiales</taxon>
        <taxon>Sphaerotilaceae</taxon>
        <taxon>Roseateles</taxon>
    </lineage>
</organism>
<dbReference type="Pfam" id="PF00535">
    <property type="entry name" value="Glycos_transf_2"/>
    <property type="match status" value="1"/>
</dbReference>
<feature type="domain" description="Glycosyltransferase 2-like" evidence="1">
    <location>
        <begin position="7"/>
        <end position="112"/>
    </location>
</feature>
<evidence type="ECO:0000313" key="3">
    <source>
        <dbReference type="Proteomes" id="UP001221189"/>
    </source>
</evidence>
<dbReference type="EMBL" id="JAQQXT010000009">
    <property type="protein sequence ID" value="MDC8772974.1"/>
    <property type="molecule type" value="Genomic_DNA"/>
</dbReference>
<dbReference type="InterPro" id="IPR001173">
    <property type="entry name" value="Glyco_trans_2-like"/>
</dbReference>
<dbReference type="Gene3D" id="3.90.550.10">
    <property type="entry name" value="Spore Coat Polysaccharide Biosynthesis Protein SpsA, Chain A"/>
    <property type="match status" value="1"/>
</dbReference>
<keyword evidence="3" id="KW-1185">Reference proteome</keyword>
<reference evidence="2 3" key="1">
    <citation type="submission" date="2022-10" db="EMBL/GenBank/DDBJ databases">
        <title>Paucibacter sp. hw1 Genome sequencing.</title>
        <authorList>
            <person name="Park S."/>
        </authorList>
    </citation>
    <scope>NUCLEOTIDE SEQUENCE [LARGE SCALE GENOMIC DNA]</scope>
    <source>
        <strain evidence="3">hw1</strain>
    </source>
</reference>
<protein>
    <submittedName>
        <fullName evidence="2">Glycosyltransferase family 2 protein</fullName>
    </submittedName>
</protein>
<dbReference type="InterPro" id="IPR029044">
    <property type="entry name" value="Nucleotide-diphossugar_trans"/>
</dbReference>
<evidence type="ECO:0000313" key="2">
    <source>
        <dbReference type="EMBL" id="MDC8772974.1"/>
    </source>
</evidence>
<dbReference type="SUPFAM" id="SSF53448">
    <property type="entry name" value="Nucleotide-diphospho-sugar transferases"/>
    <property type="match status" value="1"/>
</dbReference>
<proteinExistence type="predicted"/>
<sequence length="325" mass="35454">MYTKDLSVLIVSYNSAPLLPALLSLLTQELSGIDAEVLVLDNASHDGSAALVAQQFPAVRLLRSDQNLGFAAANNRAAHAACGRTLLLLNPDAIPEPGAIACGLALMDSQASVGLAGGLLLDEQGRAQPSGRMFPSLPQEAIVLSGLAARFPRSPWFGRLDRSWADPAQSAKVDWVPGAFALLRHELFDQLGGFDERFFLYYEEVDLCRRIQAAGYGVMYWPQIRVRHIGGASARTVQGETVAKAGAQLTLWRARSGLLYYRKNHGWLAAWCVNRLERGWHALRAWRAERRGQAGKAAESQAHGGLLARAWRDTLGGRVAPPRPW</sequence>
<accession>A0ABT5KGC4</accession>
<comment type="caution">
    <text evidence="2">The sequence shown here is derived from an EMBL/GenBank/DDBJ whole genome shotgun (WGS) entry which is preliminary data.</text>
</comment>
<evidence type="ECO:0000259" key="1">
    <source>
        <dbReference type="Pfam" id="PF00535"/>
    </source>
</evidence>
<dbReference type="PANTHER" id="PTHR43179:SF7">
    <property type="entry name" value="RHAMNOSYLTRANSFERASE WBBL"/>
    <property type="match status" value="1"/>
</dbReference>
<dbReference type="Proteomes" id="UP001221189">
    <property type="component" value="Unassembled WGS sequence"/>
</dbReference>
<dbReference type="CDD" id="cd04186">
    <property type="entry name" value="GT_2_like_c"/>
    <property type="match status" value="1"/>
</dbReference>
<dbReference type="PANTHER" id="PTHR43179">
    <property type="entry name" value="RHAMNOSYLTRANSFERASE WBBL"/>
    <property type="match status" value="1"/>
</dbReference>
<gene>
    <name evidence="2" type="ORF">PRZ03_15415</name>
</gene>